<reference evidence="2 3" key="1">
    <citation type="submission" date="2020-05" db="EMBL/GenBank/DDBJ databases">
        <title>Identification and distribution of gene clusters putatively required for synthesis of sphingolipid metabolism inhibitors in phylogenetically diverse species of the filamentous fungus Fusarium.</title>
        <authorList>
            <person name="Kim H.-S."/>
            <person name="Busman M."/>
            <person name="Brown D.W."/>
            <person name="Divon H."/>
            <person name="Uhlig S."/>
            <person name="Proctor R.H."/>
        </authorList>
    </citation>
    <scope>NUCLEOTIDE SEQUENCE [LARGE SCALE GENOMIC DNA]</scope>
    <source>
        <strain evidence="2 3">NRRL 20693</strain>
    </source>
</reference>
<sequence>MNVERITNAYRSERLVYRAVESNDEDKKFLSKYFDNDPLGCALADSRLLKPRDKTSVEGLLDYMKKSIMALIICLSPDEAKKYDTDASEPIPIGYVVLGHSGSAPHHRDSGIGIMITEAYQNKGYGGESINWVLDWAFRHGGLHRVGIQTFGFNMRGQHLYKKLGFVEEGRSREAIWHDRKWYDLVEYGMLEREWANLRGLE</sequence>
<dbReference type="CDD" id="cd04301">
    <property type="entry name" value="NAT_SF"/>
    <property type="match status" value="1"/>
</dbReference>
<dbReference type="PROSITE" id="PS51186">
    <property type="entry name" value="GNAT"/>
    <property type="match status" value="1"/>
</dbReference>
<organism evidence="2 3">
    <name type="scientific">Fusarium heterosporum</name>
    <dbReference type="NCBI Taxonomy" id="42747"/>
    <lineage>
        <taxon>Eukaryota</taxon>
        <taxon>Fungi</taxon>
        <taxon>Dikarya</taxon>
        <taxon>Ascomycota</taxon>
        <taxon>Pezizomycotina</taxon>
        <taxon>Sordariomycetes</taxon>
        <taxon>Hypocreomycetidae</taxon>
        <taxon>Hypocreales</taxon>
        <taxon>Nectriaceae</taxon>
        <taxon>Fusarium</taxon>
        <taxon>Fusarium heterosporum species complex</taxon>
    </lineage>
</organism>
<feature type="domain" description="N-acetyltransferase" evidence="1">
    <location>
        <begin position="44"/>
        <end position="192"/>
    </location>
</feature>
<dbReference type="InterPro" id="IPR000182">
    <property type="entry name" value="GNAT_dom"/>
</dbReference>
<dbReference type="Gene3D" id="3.40.630.30">
    <property type="match status" value="1"/>
</dbReference>
<dbReference type="SUPFAM" id="SSF55729">
    <property type="entry name" value="Acyl-CoA N-acyltransferases (Nat)"/>
    <property type="match status" value="1"/>
</dbReference>
<evidence type="ECO:0000259" key="1">
    <source>
        <dbReference type="PROSITE" id="PS51186"/>
    </source>
</evidence>
<comment type="caution">
    <text evidence="2">The sequence shown here is derived from an EMBL/GenBank/DDBJ whole genome shotgun (WGS) entry which is preliminary data.</text>
</comment>
<gene>
    <name evidence="2" type="ORF">FHETE_9102</name>
</gene>
<dbReference type="GO" id="GO:0016747">
    <property type="term" value="F:acyltransferase activity, transferring groups other than amino-acyl groups"/>
    <property type="evidence" value="ECO:0007669"/>
    <property type="project" value="InterPro"/>
</dbReference>
<dbReference type="PANTHER" id="PTHR43415:SF3">
    <property type="entry name" value="GNAT-FAMILY ACETYLTRANSFERASE"/>
    <property type="match status" value="1"/>
</dbReference>
<dbReference type="AlphaFoldDB" id="A0A8H5SUG3"/>
<keyword evidence="3" id="KW-1185">Reference proteome</keyword>
<protein>
    <submittedName>
        <fullName evidence="2">GNAT family acetyltransferase acetyltransferase</fullName>
    </submittedName>
</protein>
<accession>A0A8H5SUG3</accession>
<dbReference type="Proteomes" id="UP000567885">
    <property type="component" value="Unassembled WGS sequence"/>
</dbReference>
<keyword evidence="2" id="KW-0808">Transferase</keyword>
<name>A0A8H5SUG3_FUSHE</name>
<evidence type="ECO:0000313" key="2">
    <source>
        <dbReference type="EMBL" id="KAF5660130.1"/>
    </source>
</evidence>
<proteinExistence type="predicted"/>
<dbReference type="OrthoDB" id="64477at2759"/>
<dbReference type="PANTHER" id="PTHR43415">
    <property type="entry name" value="SPERMIDINE N(1)-ACETYLTRANSFERASE"/>
    <property type="match status" value="1"/>
</dbReference>
<evidence type="ECO:0000313" key="3">
    <source>
        <dbReference type="Proteomes" id="UP000567885"/>
    </source>
</evidence>
<dbReference type="Pfam" id="PF00583">
    <property type="entry name" value="Acetyltransf_1"/>
    <property type="match status" value="1"/>
</dbReference>
<dbReference type="InterPro" id="IPR016181">
    <property type="entry name" value="Acyl_CoA_acyltransferase"/>
</dbReference>
<dbReference type="EMBL" id="JAAGWQ010000200">
    <property type="protein sequence ID" value="KAF5660130.1"/>
    <property type="molecule type" value="Genomic_DNA"/>
</dbReference>